<protein>
    <submittedName>
        <fullName evidence="2">Uncharacterized protein</fullName>
    </submittedName>
</protein>
<evidence type="ECO:0000313" key="2">
    <source>
        <dbReference type="EMBL" id="KAH7952210.1"/>
    </source>
</evidence>
<dbReference type="AlphaFoldDB" id="A0A9D4SWN0"/>
<dbReference type="VEuPathDB" id="VectorBase:RSAN_030846"/>
<dbReference type="Proteomes" id="UP000821837">
    <property type="component" value="Chromosome 5"/>
</dbReference>
<reference evidence="2" key="1">
    <citation type="journal article" date="2020" name="Cell">
        <title>Large-Scale Comparative Analyses of Tick Genomes Elucidate Their Genetic Diversity and Vector Capacities.</title>
        <authorList>
            <consortium name="Tick Genome and Microbiome Consortium (TIGMIC)"/>
            <person name="Jia N."/>
            <person name="Wang J."/>
            <person name="Shi W."/>
            <person name="Du L."/>
            <person name="Sun Y."/>
            <person name="Zhan W."/>
            <person name="Jiang J.F."/>
            <person name="Wang Q."/>
            <person name="Zhang B."/>
            <person name="Ji P."/>
            <person name="Bell-Sakyi L."/>
            <person name="Cui X.M."/>
            <person name="Yuan T.T."/>
            <person name="Jiang B.G."/>
            <person name="Yang W.F."/>
            <person name="Lam T.T."/>
            <person name="Chang Q.C."/>
            <person name="Ding S.J."/>
            <person name="Wang X.J."/>
            <person name="Zhu J.G."/>
            <person name="Ruan X.D."/>
            <person name="Zhao L."/>
            <person name="Wei J.T."/>
            <person name="Ye R.Z."/>
            <person name="Que T.C."/>
            <person name="Du C.H."/>
            <person name="Zhou Y.H."/>
            <person name="Cheng J.X."/>
            <person name="Dai P.F."/>
            <person name="Guo W.B."/>
            <person name="Han X.H."/>
            <person name="Huang E.J."/>
            <person name="Li L.F."/>
            <person name="Wei W."/>
            <person name="Gao Y.C."/>
            <person name="Liu J.Z."/>
            <person name="Shao H.Z."/>
            <person name="Wang X."/>
            <person name="Wang C.C."/>
            <person name="Yang T.C."/>
            <person name="Huo Q.B."/>
            <person name="Li W."/>
            <person name="Chen H.Y."/>
            <person name="Chen S.E."/>
            <person name="Zhou L.G."/>
            <person name="Ni X.B."/>
            <person name="Tian J.H."/>
            <person name="Sheng Y."/>
            <person name="Liu T."/>
            <person name="Pan Y.S."/>
            <person name="Xia L.Y."/>
            <person name="Li J."/>
            <person name="Zhao F."/>
            <person name="Cao W.C."/>
        </authorList>
    </citation>
    <scope>NUCLEOTIDE SEQUENCE</scope>
    <source>
        <strain evidence="2">Rsan-2018</strain>
    </source>
</reference>
<name>A0A9D4SWN0_RHISA</name>
<feature type="region of interest" description="Disordered" evidence="1">
    <location>
        <begin position="1"/>
        <end position="39"/>
    </location>
</feature>
<proteinExistence type="predicted"/>
<feature type="compositionally biased region" description="Acidic residues" evidence="1">
    <location>
        <begin position="29"/>
        <end position="39"/>
    </location>
</feature>
<evidence type="ECO:0000256" key="1">
    <source>
        <dbReference type="SAM" id="MobiDB-lite"/>
    </source>
</evidence>
<comment type="caution">
    <text evidence="2">The sequence shown here is derived from an EMBL/GenBank/DDBJ whole genome shotgun (WGS) entry which is preliminary data.</text>
</comment>
<organism evidence="2 3">
    <name type="scientific">Rhipicephalus sanguineus</name>
    <name type="common">Brown dog tick</name>
    <name type="synonym">Ixodes sanguineus</name>
    <dbReference type="NCBI Taxonomy" id="34632"/>
    <lineage>
        <taxon>Eukaryota</taxon>
        <taxon>Metazoa</taxon>
        <taxon>Ecdysozoa</taxon>
        <taxon>Arthropoda</taxon>
        <taxon>Chelicerata</taxon>
        <taxon>Arachnida</taxon>
        <taxon>Acari</taxon>
        <taxon>Parasitiformes</taxon>
        <taxon>Ixodida</taxon>
        <taxon>Ixodoidea</taxon>
        <taxon>Ixodidae</taxon>
        <taxon>Rhipicephalinae</taxon>
        <taxon>Rhipicephalus</taxon>
        <taxon>Rhipicephalus</taxon>
    </lineage>
</organism>
<sequence>MYRSKVSAFPKQDVENGSPKLFRRHGNAEDADPEKEIEQTADNENSELLKAFMKECMVKGKRCRVLRDSAAIMDVVHPSYVSAKDFTGECVWIRQVVQEHSVCLPLARVRIDGLFGAFSTEAAFSARLPPEGRFARCLAGELARQLDYDRPALIDACEAPQPNTDGPTPESVADLDARTVARTDAAEENSSARVQWEAPATLIFSAAVTVEGMVIEETRNRCRVP</sequence>
<reference evidence="2" key="2">
    <citation type="submission" date="2021-09" db="EMBL/GenBank/DDBJ databases">
        <authorList>
            <person name="Jia N."/>
            <person name="Wang J."/>
            <person name="Shi W."/>
            <person name="Du L."/>
            <person name="Sun Y."/>
            <person name="Zhan W."/>
            <person name="Jiang J."/>
            <person name="Wang Q."/>
            <person name="Zhang B."/>
            <person name="Ji P."/>
            <person name="Sakyi L.B."/>
            <person name="Cui X."/>
            <person name="Yuan T."/>
            <person name="Jiang B."/>
            <person name="Yang W."/>
            <person name="Lam T.T.-Y."/>
            <person name="Chang Q."/>
            <person name="Ding S."/>
            <person name="Wang X."/>
            <person name="Zhu J."/>
            <person name="Ruan X."/>
            <person name="Zhao L."/>
            <person name="Wei J."/>
            <person name="Que T."/>
            <person name="Du C."/>
            <person name="Cheng J."/>
            <person name="Dai P."/>
            <person name="Han X."/>
            <person name="Huang E."/>
            <person name="Gao Y."/>
            <person name="Liu J."/>
            <person name="Shao H."/>
            <person name="Ye R."/>
            <person name="Li L."/>
            <person name="Wei W."/>
            <person name="Wang X."/>
            <person name="Wang C."/>
            <person name="Huo Q."/>
            <person name="Li W."/>
            <person name="Guo W."/>
            <person name="Chen H."/>
            <person name="Chen S."/>
            <person name="Zhou L."/>
            <person name="Zhou L."/>
            <person name="Ni X."/>
            <person name="Tian J."/>
            <person name="Zhou Y."/>
            <person name="Sheng Y."/>
            <person name="Liu T."/>
            <person name="Pan Y."/>
            <person name="Xia L."/>
            <person name="Li J."/>
            <person name="Zhao F."/>
            <person name="Cao W."/>
        </authorList>
    </citation>
    <scope>NUCLEOTIDE SEQUENCE</scope>
    <source>
        <strain evidence="2">Rsan-2018</strain>
        <tissue evidence="2">Larvae</tissue>
    </source>
</reference>
<keyword evidence="3" id="KW-1185">Reference proteome</keyword>
<accession>A0A9D4SWN0</accession>
<evidence type="ECO:0000313" key="3">
    <source>
        <dbReference type="Proteomes" id="UP000821837"/>
    </source>
</evidence>
<dbReference type="EMBL" id="JABSTV010001251">
    <property type="protein sequence ID" value="KAH7952210.1"/>
    <property type="molecule type" value="Genomic_DNA"/>
</dbReference>
<gene>
    <name evidence="2" type="ORF">HPB52_020156</name>
</gene>